<gene>
    <name evidence="2" type="ORF">FHP08_12555</name>
</gene>
<dbReference type="EMBL" id="VDUY01000005">
    <property type="protein sequence ID" value="TXL64579.1"/>
    <property type="molecule type" value="Genomic_DNA"/>
</dbReference>
<evidence type="ECO:0000313" key="2">
    <source>
        <dbReference type="EMBL" id="TXL64579.1"/>
    </source>
</evidence>
<keyword evidence="3" id="KW-1185">Reference proteome</keyword>
<dbReference type="Pfam" id="PF00144">
    <property type="entry name" value="Beta-lactamase"/>
    <property type="match status" value="1"/>
</dbReference>
<dbReference type="RefSeq" id="WP_147704828.1">
    <property type="nucleotide sequence ID" value="NZ_VDUY01000005.1"/>
</dbReference>
<dbReference type="InterPro" id="IPR050789">
    <property type="entry name" value="Diverse_Enzym_Activities"/>
</dbReference>
<dbReference type="InterPro" id="IPR001466">
    <property type="entry name" value="Beta-lactam-related"/>
</dbReference>
<organism evidence="2 3">
    <name type="scientific">Zeimonas arvi</name>
    <dbReference type="NCBI Taxonomy" id="2498847"/>
    <lineage>
        <taxon>Bacteria</taxon>
        <taxon>Pseudomonadati</taxon>
        <taxon>Pseudomonadota</taxon>
        <taxon>Betaproteobacteria</taxon>
        <taxon>Burkholderiales</taxon>
        <taxon>Burkholderiaceae</taxon>
        <taxon>Zeimonas</taxon>
    </lineage>
</organism>
<dbReference type="SUPFAM" id="SSF56601">
    <property type="entry name" value="beta-lactamase/transpeptidase-like"/>
    <property type="match status" value="1"/>
</dbReference>
<dbReference type="PANTHER" id="PTHR43283:SF3">
    <property type="entry name" value="BETA-LACTAMASE FAMILY PROTEIN (AFU_ORTHOLOGUE AFUA_5G07500)"/>
    <property type="match status" value="1"/>
</dbReference>
<protein>
    <submittedName>
        <fullName evidence="2">Beta-lactamase family protein</fullName>
    </submittedName>
</protein>
<accession>A0A5C8NTF1</accession>
<dbReference type="AlphaFoldDB" id="A0A5C8NTF1"/>
<dbReference type="PANTHER" id="PTHR43283">
    <property type="entry name" value="BETA-LACTAMASE-RELATED"/>
    <property type="match status" value="1"/>
</dbReference>
<dbReference type="Gene3D" id="3.40.710.10">
    <property type="entry name" value="DD-peptidase/beta-lactamase superfamily"/>
    <property type="match status" value="1"/>
</dbReference>
<comment type="caution">
    <text evidence="2">The sequence shown here is derived from an EMBL/GenBank/DDBJ whole genome shotgun (WGS) entry which is preliminary data.</text>
</comment>
<evidence type="ECO:0000313" key="3">
    <source>
        <dbReference type="Proteomes" id="UP000321548"/>
    </source>
</evidence>
<evidence type="ECO:0000259" key="1">
    <source>
        <dbReference type="Pfam" id="PF00144"/>
    </source>
</evidence>
<sequence>MNPTNRRPGGAELLDAFLEWQIAARHYPGAVVHVERDGKVLASRAAGVIDPETGAPMVENAVFRIASMTKPIVSTLALMLVEQGRLALDAPVDRWLPELAGLKLASGKAAARQPTVRDLMRHTSGFAYLGEIRDPALRAAAAKADLDGRLPTLSPAEVLATLASLPLACEPGTQFLYGFSTDVLGLVVERVTGARLGDALREALFDPLGMTDTGFSVPEAAVGRFARAHAEDRPWHGFSDKYALGQRMGAPMQSGGGGLVSTVADYARFARMLVGGGQAAGRRFLSEATLQQMFANQLDALNPGPVGFTGPGFGFGLGLAVRLDWGASATPSTAGELTWFGICGTVVWLHPRERWFALQFGANMRSRMLSRMEFRRTAQFLLDES</sequence>
<dbReference type="InterPro" id="IPR012338">
    <property type="entry name" value="Beta-lactam/transpept-like"/>
</dbReference>
<feature type="domain" description="Beta-lactamase-related" evidence="1">
    <location>
        <begin position="21"/>
        <end position="355"/>
    </location>
</feature>
<proteinExistence type="predicted"/>
<dbReference type="Proteomes" id="UP000321548">
    <property type="component" value="Unassembled WGS sequence"/>
</dbReference>
<name>A0A5C8NTF1_9BURK</name>
<reference evidence="2 3" key="1">
    <citation type="submission" date="2019-06" db="EMBL/GenBank/DDBJ databases">
        <title>Quisquiliibacterium sp. nov., isolated from a maize field.</title>
        <authorList>
            <person name="Lin S.-Y."/>
            <person name="Tsai C.-F."/>
            <person name="Young C.-C."/>
        </authorList>
    </citation>
    <scope>NUCLEOTIDE SEQUENCE [LARGE SCALE GENOMIC DNA]</scope>
    <source>
        <strain evidence="2 3">CC-CFT501</strain>
    </source>
</reference>
<dbReference type="OrthoDB" id="9801061at2"/>